<dbReference type="EMBL" id="JAXIOK010000022">
    <property type="protein sequence ID" value="KAK4745140.1"/>
    <property type="molecule type" value="Genomic_DNA"/>
</dbReference>
<keyword evidence="7" id="KW-1185">Reference proteome</keyword>
<dbReference type="AlphaFoldDB" id="A0AAN7GL47"/>
<organism evidence="6 7">
    <name type="scientific">Trapa incisa</name>
    <dbReference type="NCBI Taxonomy" id="236973"/>
    <lineage>
        <taxon>Eukaryota</taxon>
        <taxon>Viridiplantae</taxon>
        <taxon>Streptophyta</taxon>
        <taxon>Embryophyta</taxon>
        <taxon>Tracheophyta</taxon>
        <taxon>Spermatophyta</taxon>
        <taxon>Magnoliopsida</taxon>
        <taxon>eudicotyledons</taxon>
        <taxon>Gunneridae</taxon>
        <taxon>Pentapetalae</taxon>
        <taxon>rosids</taxon>
        <taxon>malvids</taxon>
        <taxon>Myrtales</taxon>
        <taxon>Lythraceae</taxon>
        <taxon>Trapa</taxon>
    </lineage>
</organism>
<evidence type="ECO:0000256" key="4">
    <source>
        <dbReference type="SAM" id="SignalP"/>
    </source>
</evidence>
<protein>
    <recommendedName>
        <fullName evidence="5">RRM domain-containing protein</fullName>
    </recommendedName>
</protein>
<feature type="compositionally biased region" description="Basic and acidic residues" evidence="3">
    <location>
        <begin position="209"/>
        <end position="228"/>
    </location>
</feature>
<reference evidence="6 7" key="1">
    <citation type="journal article" date="2023" name="Hortic Res">
        <title>Pangenome of water caltrop reveals structural variations and asymmetric subgenome divergence after allopolyploidization.</title>
        <authorList>
            <person name="Zhang X."/>
            <person name="Chen Y."/>
            <person name="Wang L."/>
            <person name="Yuan Y."/>
            <person name="Fang M."/>
            <person name="Shi L."/>
            <person name="Lu R."/>
            <person name="Comes H.P."/>
            <person name="Ma Y."/>
            <person name="Chen Y."/>
            <person name="Huang G."/>
            <person name="Zhou Y."/>
            <person name="Zheng Z."/>
            <person name="Qiu Y."/>
        </authorList>
    </citation>
    <scope>NUCLEOTIDE SEQUENCE [LARGE SCALE GENOMIC DNA]</scope>
    <source>
        <tissue evidence="6">Roots</tissue>
    </source>
</reference>
<accession>A0AAN7GL47</accession>
<dbReference type="InterPro" id="IPR035979">
    <property type="entry name" value="RBD_domain_sf"/>
</dbReference>
<keyword evidence="4" id="KW-0732">Signal</keyword>
<dbReference type="PROSITE" id="PS50102">
    <property type="entry name" value="RRM"/>
    <property type="match status" value="1"/>
</dbReference>
<evidence type="ECO:0000256" key="3">
    <source>
        <dbReference type="SAM" id="MobiDB-lite"/>
    </source>
</evidence>
<feature type="signal peptide" evidence="4">
    <location>
        <begin position="1"/>
        <end position="23"/>
    </location>
</feature>
<gene>
    <name evidence="6" type="ORF">SAY87_011452</name>
</gene>
<evidence type="ECO:0000256" key="1">
    <source>
        <dbReference type="ARBA" id="ARBA00022884"/>
    </source>
</evidence>
<name>A0AAN7GL47_9MYRT</name>
<feature type="domain" description="RRM" evidence="5">
    <location>
        <begin position="125"/>
        <end position="203"/>
    </location>
</feature>
<dbReference type="Gene3D" id="3.30.70.330">
    <property type="match status" value="1"/>
</dbReference>
<keyword evidence="1 2" id="KW-0694">RNA-binding</keyword>
<evidence type="ECO:0000313" key="7">
    <source>
        <dbReference type="Proteomes" id="UP001345219"/>
    </source>
</evidence>
<evidence type="ECO:0000313" key="6">
    <source>
        <dbReference type="EMBL" id="KAK4745140.1"/>
    </source>
</evidence>
<dbReference type="InterPro" id="IPR000504">
    <property type="entry name" value="RRM_dom"/>
</dbReference>
<evidence type="ECO:0000259" key="5">
    <source>
        <dbReference type="PROSITE" id="PS50102"/>
    </source>
</evidence>
<feature type="chain" id="PRO_5043018648" description="RRM domain-containing protein" evidence="4">
    <location>
        <begin position="24"/>
        <end position="312"/>
    </location>
</feature>
<dbReference type="Pfam" id="PF00076">
    <property type="entry name" value="RRM_1"/>
    <property type="match status" value="1"/>
</dbReference>
<sequence length="312" mass="35320">MGTRLGLLCPFFSFTCFEYAAFAMLSTSLQSQLIVCPQYEYWDVMFVLRMDIDRGKEIRWIRPGLCLVWIAYYPLQFSFELIICSWDFENSVVHHTLVIVVKSEPRKKWNLGIYQHFNMSEDSEYRCFIGGLAWSTSDRGLKDAFDKFGHLLEARVVVDKYSGRSRGFGFVTFDEKRAMEEAIEAMNGLELDGRNIIVEKAQPNQGSGRDQDRDRGRDHGKDRDRSGMEEGMINMEATGEVEDMVLTEMGIDQVVVTGTVGIAEAQEVTDMAGTALGLMSADPKEVPVEDDELLATSGERVYCSRMIVISAQ</sequence>
<dbReference type="InterPro" id="IPR051106">
    <property type="entry name" value="RNA-bind/splicing_reg"/>
</dbReference>
<proteinExistence type="predicted"/>
<dbReference type="InterPro" id="IPR048289">
    <property type="entry name" value="RRM2_NsCP33-like"/>
</dbReference>
<dbReference type="CDD" id="cd21608">
    <property type="entry name" value="RRM2_NsCP33_like"/>
    <property type="match status" value="1"/>
</dbReference>
<feature type="region of interest" description="Disordered" evidence="3">
    <location>
        <begin position="200"/>
        <end position="230"/>
    </location>
</feature>
<dbReference type="SUPFAM" id="SSF54928">
    <property type="entry name" value="RNA-binding domain, RBD"/>
    <property type="match status" value="1"/>
</dbReference>
<dbReference type="PANTHER" id="PTHR48028:SF2">
    <property type="entry name" value="GLYCINE-RICH RNA-BINDING PROTEIN RZ1A"/>
    <property type="match status" value="1"/>
</dbReference>
<dbReference type="Proteomes" id="UP001345219">
    <property type="component" value="Chromosome 9"/>
</dbReference>
<comment type="caution">
    <text evidence="6">The sequence shown here is derived from an EMBL/GenBank/DDBJ whole genome shotgun (WGS) entry which is preliminary data.</text>
</comment>
<evidence type="ECO:0000256" key="2">
    <source>
        <dbReference type="PROSITE-ProRule" id="PRU00176"/>
    </source>
</evidence>
<dbReference type="InterPro" id="IPR012677">
    <property type="entry name" value="Nucleotide-bd_a/b_plait_sf"/>
</dbReference>
<dbReference type="GO" id="GO:0003723">
    <property type="term" value="F:RNA binding"/>
    <property type="evidence" value="ECO:0007669"/>
    <property type="project" value="UniProtKB-UniRule"/>
</dbReference>
<dbReference type="SMART" id="SM00360">
    <property type="entry name" value="RRM"/>
    <property type="match status" value="1"/>
</dbReference>
<dbReference type="PANTHER" id="PTHR48028">
    <property type="entry name" value="GLYCINE-RICH RNA-BINDING PROTEIN RZ1A"/>
    <property type="match status" value="1"/>
</dbReference>